<sequence length="935" mass="103575">MPRSEANIENIVGGITDNQFTELAWVLERCDDADPRSSSTTLGHLPRFRIRSLRDNRFLRIKGAGAHAGMPSEYISGVYQLPRFSRTRPTGADIMLDVERFLPKGAMEDAERQLRNRSSTIHAYNNTADSRWLFDVTGYLFESDFMLSHGVARAATRSDDDGGGYVSDGDFDAEGGVGFFAPRAAEVGNLPVRDFERRPPRTITRRLADLEMNDAEGGVPNGGSTFNRQLFRHAHASTLHAYCRASPSPATTRRGGFVADDETSHSPHDGRLDRRQCDALNRRTFQRWALGFPTHAYLGFKGDVAYAAGNRDCVAINILTGAHCELYRDDGTVFCLRGTDVQFGEWITLPCSHRKPFVCARRGASFAKEHNRVFDSPLSYDDARETCLALGDDYDLRSPPRSIGENTLLASLLYDALCDRLRLYGSDDGGVRCDLAASTVGEARMRTLIRADEHRYETLAGGEYDSRLKRWRNCSTTASFVRAVVGGTSTIVDNEVGRYGETGACERETAGIFRRHGELVNPSSFGEQDALTSRGLLFADVWFGMRRVDHFEGFAEQAWGKCASSESDDARGFSDTMLFRYVSCKRSDNTLVPNQYAMFATDELGRDVPVMTQVASHPFALDNAHRDENIAAYTAAVRRGMTPLADDVDLSALATFESEGMEALYANVPEYPLRPRVWRRNAIALKAYDARTDESVKRLSAGECESSSSSLRPAVRSINLATCGGGVVGGDAACGLLSLRVPVRVSTAMRLQPVTGEGVEDLYQTIFDDVLQRPRLRYARSYSPREMLAVDAAAASKTSRYVSRRPASLLNADSLHDPGEHTHGTTYGRSGIASGPDGVFGGGHGGIDLRRYLRSLDNVTYPCDSTREYPMTYSEEMCRSVDEEDAAPRIREVITPSSCGEDAAHADRVRFWWYQRVWRARSLAKSQRQRSSKSP</sequence>
<protein>
    <submittedName>
        <fullName evidence="2">Uncharacterized protein</fullName>
    </submittedName>
</protein>
<comment type="caution">
    <text evidence="2">The sequence shown here is derived from an EMBL/GenBank/DDBJ whole genome shotgun (WGS) entry which is preliminary data.</text>
</comment>
<reference evidence="2 3" key="1">
    <citation type="journal article" date="2015" name="Genome Biol. Evol.">
        <title>Comparative Genomics of a Bacterivorous Green Alga Reveals Evolutionary Causalities and Consequences of Phago-Mixotrophic Mode of Nutrition.</title>
        <authorList>
            <person name="Burns J.A."/>
            <person name="Paasch A."/>
            <person name="Narechania A."/>
            <person name="Kim E."/>
        </authorList>
    </citation>
    <scope>NUCLEOTIDE SEQUENCE [LARGE SCALE GENOMIC DNA]</scope>
    <source>
        <strain evidence="2 3">PLY_AMNH</strain>
    </source>
</reference>
<evidence type="ECO:0000313" key="3">
    <source>
        <dbReference type="Proteomes" id="UP001190700"/>
    </source>
</evidence>
<feature type="compositionally biased region" description="Basic and acidic residues" evidence="1">
    <location>
        <begin position="262"/>
        <end position="273"/>
    </location>
</feature>
<dbReference type="AlphaFoldDB" id="A0AAE0H507"/>
<proteinExistence type="predicted"/>
<accession>A0AAE0H507</accession>
<dbReference type="Proteomes" id="UP001190700">
    <property type="component" value="Unassembled WGS sequence"/>
</dbReference>
<evidence type="ECO:0000313" key="2">
    <source>
        <dbReference type="EMBL" id="KAK3289800.1"/>
    </source>
</evidence>
<feature type="region of interest" description="Disordered" evidence="1">
    <location>
        <begin position="247"/>
        <end position="273"/>
    </location>
</feature>
<evidence type="ECO:0000256" key="1">
    <source>
        <dbReference type="SAM" id="MobiDB-lite"/>
    </source>
</evidence>
<dbReference type="EMBL" id="LGRX02000029">
    <property type="protein sequence ID" value="KAK3289800.1"/>
    <property type="molecule type" value="Genomic_DNA"/>
</dbReference>
<name>A0AAE0H507_9CHLO</name>
<gene>
    <name evidence="2" type="ORF">CYMTET_2784</name>
</gene>
<feature type="compositionally biased region" description="Basic and acidic residues" evidence="1">
    <location>
        <begin position="814"/>
        <end position="823"/>
    </location>
</feature>
<organism evidence="2 3">
    <name type="scientific">Cymbomonas tetramitiformis</name>
    <dbReference type="NCBI Taxonomy" id="36881"/>
    <lineage>
        <taxon>Eukaryota</taxon>
        <taxon>Viridiplantae</taxon>
        <taxon>Chlorophyta</taxon>
        <taxon>Pyramimonadophyceae</taxon>
        <taxon>Pyramimonadales</taxon>
        <taxon>Pyramimonadaceae</taxon>
        <taxon>Cymbomonas</taxon>
    </lineage>
</organism>
<feature type="region of interest" description="Disordered" evidence="1">
    <location>
        <begin position="812"/>
        <end position="833"/>
    </location>
</feature>
<keyword evidence="3" id="KW-1185">Reference proteome</keyword>